<feature type="signal peptide" evidence="1">
    <location>
        <begin position="1"/>
        <end position="21"/>
    </location>
</feature>
<evidence type="ECO:0000313" key="2">
    <source>
        <dbReference type="EMBL" id="TCU99239.1"/>
    </source>
</evidence>
<evidence type="ECO:0000313" key="3">
    <source>
        <dbReference type="Proteomes" id="UP000294692"/>
    </source>
</evidence>
<comment type="caution">
    <text evidence="2">The sequence shown here is derived from an EMBL/GenBank/DDBJ whole genome shotgun (WGS) entry which is preliminary data.</text>
</comment>
<organism evidence="2 3">
    <name type="scientific">Paracandidimonas soli</name>
    <dbReference type="NCBI Taxonomy" id="1917182"/>
    <lineage>
        <taxon>Bacteria</taxon>
        <taxon>Pseudomonadati</taxon>
        <taxon>Pseudomonadota</taxon>
        <taxon>Betaproteobacteria</taxon>
        <taxon>Burkholderiales</taxon>
        <taxon>Alcaligenaceae</taxon>
        <taxon>Paracandidimonas</taxon>
    </lineage>
</organism>
<feature type="chain" id="PRO_5020821216" description="Lipoprotein" evidence="1">
    <location>
        <begin position="22"/>
        <end position="131"/>
    </location>
</feature>
<dbReference type="RefSeq" id="WP_132476888.1">
    <property type="nucleotide sequence ID" value="NZ_JBHRVM010000001.1"/>
</dbReference>
<accession>A0A4V2VRN6</accession>
<dbReference type="PROSITE" id="PS51257">
    <property type="entry name" value="PROKAR_LIPOPROTEIN"/>
    <property type="match status" value="1"/>
</dbReference>
<evidence type="ECO:0008006" key="4">
    <source>
        <dbReference type="Google" id="ProtNLM"/>
    </source>
</evidence>
<gene>
    <name evidence="2" type="ORF">EV686_104340</name>
</gene>
<keyword evidence="1" id="KW-0732">Signal</keyword>
<evidence type="ECO:0000256" key="1">
    <source>
        <dbReference type="SAM" id="SignalP"/>
    </source>
</evidence>
<dbReference type="OrthoDB" id="8689569at2"/>
<reference evidence="2 3" key="1">
    <citation type="submission" date="2019-03" db="EMBL/GenBank/DDBJ databases">
        <title>Genomic Encyclopedia of Type Strains, Phase IV (KMG-IV): sequencing the most valuable type-strain genomes for metagenomic binning, comparative biology and taxonomic classification.</title>
        <authorList>
            <person name="Goeker M."/>
        </authorList>
    </citation>
    <scope>NUCLEOTIDE SEQUENCE [LARGE SCALE GENOMIC DNA]</scope>
    <source>
        <strain evidence="2 3">DSM 100048</strain>
    </source>
</reference>
<proteinExistence type="predicted"/>
<name>A0A4V2VRN6_9BURK</name>
<sequence>MRLPLILTVAALLASCATPFADQPWVKLYDEQYLRSEQKWPMTLPQVQQALFAHEAKCGSAPQFSIDPEQPNIAHVWYAPESSPGLSNTVLLEIARLQSESLRVQAYAHLGVQESEIQRVKNMILSPEVCE</sequence>
<keyword evidence="3" id="KW-1185">Reference proteome</keyword>
<dbReference type="Proteomes" id="UP000294692">
    <property type="component" value="Unassembled WGS sequence"/>
</dbReference>
<dbReference type="AlphaFoldDB" id="A0A4V2VRN6"/>
<dbReference type="EMBL" id="SMBX01000004">
    <property type="protein sequence ID" value="TCU99239.1"/>
    <property type="molecule type" value="Genomic_DNA"/>
</dbReference>
<protein>
    <recommendedName>
        <fullName evidence="4">Lipoprotein</fullName>
    </recommendedName>
</protein>